<protein>
    <submittedName>
        <fullName evidence="2">P-loop NTPase fold protein</fullName>
    </submittedName>
</protein>
<name>A0AA51X5Y8_9GAMM</name>
<dbReference type="KEGG" id="plei:Q9312_15915"/>
<dbReference type="SUPFAM" id="SSF52540">
    <property type="entry name" value="P-loop containing nucleoside triphosphate hydrolases"/>
    <property type="match status" value="1"/>
</dbReference>
<dbReference type="InterPro" id="IPR011646">
    <property type="entry name" value="KAP_P-loop"/>
</dbReference>
<gene>
    <name evidence="2" type="ORF">Q9312_15915</name>
</gene>
<dbReference type="RefSeq" id="WP_309201852.1">
    <property type="nucleotide sequence ID" value="NZ_CP133548.1"/>
</dbReference>
<evidence type="ECO:0000313" key="3">
    <source>
        <dbReference type="Proteomes" id="UP001239782"/>
    </source>
</evidence>
<feature type="domain" description="KAP NTPase" evidence="1">
    <location>
        <begin position="16"/>
        <end position="319"/>
    </location>
</feature>
<dbReference type="Pfam" id="PF07693">
    <property type="entry name" value="KAP_NTPase"/>
    <property type="match status" value="1"/>
</dbReference>
<dbReference type="EMBL" id="CP133548">
    <property type="protein sequence ID" value="WMS86707.1"/>
    <property type="molecule type" value="Genomic_DNA"/>
</dbReference>
<evidence type="ECO:0000259" key="1">
    <source>
        <dbReference type="Pfam" id="PF07693"/>
    </source>
</evidence>
<dbReference type="InterPro" id="IPR027417">
    <property type="entry name" value="P-loop_NTPase"/>
</dbReference>
<evidence type="ECO:0000313" key="2">
    <source>
        <dbReference type="EMBL" id="WMS86707.1"/>
    </source>
</evidence>
<sequence length="449" mass="50993">MEITNITFDNRDEYNRQPIAEKVINLLSNDIDISPLVINGDWGTGKTEFCHKLVNMFREVNTHHVVYIDAFKADHANEPLLTVLAEIVKILPDNDQKSSLKRKIIPALKFGIKTISKAAVAHVLRQDATEALDQFDQELQEIADKSIDATAKALFNEHLESEKNIKALQEILSGIAEEKPMAIFIDELDRCRPNFAVDILELIKHTFDLDNVNFILVTNFEQLKASINHSYGQSINANRYLDKFIKFTISLPKYIEDQNRESAAVSSKHFLGLINNSTVLSNSRLNLEGFQYFSNHIFQAHDATLREVETFIRNLEIYQVLNDNRAFTSTTGYGSALLRGLAVAIHTFNPILASSILDDKLDARDLAEFLAISRDILLNSRESRPEDYEIIYAYLAKDCRFNAHHLLSAQEQQGWNELFLQVFQGGSYILPTFNRTSSLKSVLQTLNLG</sequence>
<reference evidence="2 3" key="1">
    <citation type="submission" date="2023-08" db="EMBL/GenBank/DDBJ databases">
        <title>Pleionea litopenaei sp. nov., isolated from stomach of juvenile Litopenaeus vannamei.</title>
        <authorList>
            <person name="Rho A.M."/>
            <person name="Hwang C.Y."/>
        </authorList>
    </citation>
    <scope>NUCLEOTIDE SEQUENCE [LARGE SCALE GENOMIC DNA]</scope>
    <source>
        <strain evidence="2 3">HL-JVS1</strain>
    </source>
</reference>
<proteinExistence type="predicted"/>
<keyword evidence="3" id="KW-1185">Reference proteome</keyword>
<dbReference type="Proteomes" id="UP001239782">
    <property type="component" value="Chromosome"/>
</dbReference>
<organism evidence="2 3">
    <name type="scientific">Pleionea litopenaei</name>
    <dbReference type="NCBI Taxonomy" id="3070815"/>
    <lineage>
        <taxon>Bacteria</taxon>
        <taxon>Pseudomonadati</taxon>
        <taxon>Pseudomonadota</taxon>
        <taxon>Gammaproteobacteria</taxon>
        <taxon>Oceanospirillales</taxon>
        <taxon>Pleioneaceae</taxon>
        <taxon>Pleionea</taxon>
    </lineage>
</organism>
<accession>A0AA51X5Y8</accession>
<dbReference type="Gene3D" id="3.40.50.300">
    <property type="entry name" value="P-loop containing nucleotide triphosphate hydrolases"/>
    <property type="match status" value="1"/>
</dbReference>
<dbReference type="AlphaFoldDB" id="A0AA51X5Y8"/>